<organism evidence="1 2">
    <name type="scientific">Yersinia phage vB_YenM_TG1</name>
    <dbReference type="NCBI Taxonomy" id="1589265"/>
    <lineage>
        <taxon>Viruses</taxon>
        <taxon>Duplodnaviria</taxon>
        <taxon>Heunggongvirae</taxon>
        <taxon>Uroviricota</taxon>
        <taxon>Caudoviricetes</taxon>
        <taxon>Pantevenvirales</taxon>
        <taxon>Straboviridae</taxon>
        <taxon>Tevenvirinae</taxon>
        <taxon>Tegunavirus</taxon>
        <taxon>Tegunavirus yenmtg1</taxon>
    </lineage>
</organism>
<name>A0A0B5A2S6_9CAUD</name>
<dbReference type="EMBL" id="KP202158">
    <property type="protein sequence ID" value="AJD81955.1"/>
    <property type="molecule type" value="Genomic_DNA"/>
</dbReference>
<gene>
    <name evidence="1" type="ORF">YenMTG1_146</name>
</gene>
<evidence type="ECO:0000313" key="1">
    <source>
        <dbReference type="EMBL" id="AJD81955.1"/>
    </source>
</evidence>
<sequence>MAIFETINEAERVSPVVRKERQWVKLGLEYQEAKKKGVTSKAFAESKGLNPSTFSRSLSRYATQIKLAKTIKTLQDKPKNKLSQADKKLLMVNSFRSSIRDKIRNDGAATNNKSAKWFAETLKTGIRGHKVSKPMPGKVYAYIYDAKHKDTLPFWDKYPLIIYLGLGTQGSTQLMYGLNMHYIPPKARQQLLEDLLKQYANTSTITNKTKLKIKWSNVKGYAGADKMIKAYLPGHIKGPMVEIKPDDWANVVLMPLQQFMSKGKRYSASKVWTS</sequence>
<dbReference type="RefSeq" id="YP_009200407.1">
    <property type="nucleotide sequence ID" value="NC_028820.1"/>
</dbReference>
<reference evidence="1 2" key="1">
    <citation type="submission" date="2014-11" db="EMBL/GenBank/DDBJ databases">
        <title>Complete genome sequence of vB_YenM_TG1, a broad host range bacteriophage which infects Yersinia enterocolitica.</title>
        <authorList>
            <person name="Leon-Velarde C.G."/>
            <person name="Kropinski A.M."/>
            <person name="Chen S."/>
            <person name="Griffiths M.W."/>
            <person name="Odumeru J.A."/>
        </authorList>
    </citation>
    <scope>NUCLEOTIDE SEQUENCE [LARGE SCALE GENOMIC DNA]</scope>
</reference>
<protein>
    <submittedName>
        <fullName evidence="1">DNA end protector during packaging</fullName>
    </submittedName>
</protein>
<keyword evidence="2" id="KW-1185">Reference proteome</keyword>
<proteinExistence type="predicted"/>
<accession>A0A0B5A2S6</accession>
<evidence type="ECO:0000313" key="2">
    <source>
        <dbReference type="Proteomes" id="UP000031805"/>
    </source>
</evidence>
<dbReference type="KEGG" id="vg:26627471"/>
<dbReference type="Proteomes" id="UP000031805">
    <property type="component" value="Segment"/>
</dbReference>
<dbReference type="GeneID" id="26627471"/>